<evidence type="ECO:0000313" key="2">
    <source>
        <dbReference type="EMBL" id="RYC78093.1"/>
    </source>
</evidence>
<sequence length="108" mass="10546">MKFAGLSVCGLKMVCQTVCQTVGLLATLPFTARLAQAKTAGFDTVAAKALAPVGDSGSAVATVPNAFLDGGSDDEDSGDEGTGTGGGVGGGNDVDNDSGDESGDEDDE</sequence>
<protein>
    <submittedName>
        <fullName evidence="2">Uncharacterized protein</fullName>
    </submittedName>
</protein>
<reference evidence="2 3" key="1">
    <citation type="submission" date="2016-12" db="EMBL/GenBank/DDBJ databases">
        <title>Draft genome sequence of Fusarium oxysporum causing rot on Narcissus.</title>
        <authorList>
            <person name="Armitage A.D."/>
            <person name="Taylor A."/>
            <person name="Clarkson J.P."/>
            <person name="Harrison R.J."/>
            <person name="Jackson A.C."/>
        </authorList>
    </citation>
    <scope>NUCLEOTIDE SEQUENCE [LARGE SCALE GENOMIC DNA]</scope>
    <source>
        <strain evidence="2 3">N139</strain>
    </source>
</reference>
<dbReference type="EMBL" id="MQTW01001457">
    <property type="protein sequence ID" value="RYC78093.1"/>
    <property type="molecule type" value="Genomic_DNA"/>
</dbReference>
<evidence type="ECO:0000256" key="1">
    <source>
        <dbReference type="SAM" id="MobiDB-lite"/>
    </source>
</evidence>
<feature type="compositionally biased region" description="Acidic residues" evidence="1">
    <location>
        <begin position="94"/>
        <end position="108"/>
    </location>
</feature>
<name>A0A4Q2V180_FUSOX</name>
<evidence type="ECO:0000313" key="3">
    <source>
        <dbReference type="Proteomes" id="UP000290540"/>
    </source>
</evidence>
<dbReference type="Proteomes" id="UP000290540">
    <property type="component" value="Unassembled WGS sequence"/>
</dbReference>
<dbReference type="AlphaFoldDB" id="A0A4Q2V180"/>
<feature type="compositionally biased region" description="Gly residues" evidence="1">
    <location>
        <begin position="80"/>
        <end position="92"/>
    </location>
</feature>
<gene>
    <name evidence="2" type="ORF">BFJ63_vAg19032</name>
</gene>
<organism evidence="2 3">
    <name type="scientific">Fusarium oxysporum f. sp. narcissi</name>
    <dbReference type="NCBI Taxonomy" id="451672"/>
    <lineage>
        <taxon>Eukaryota</taxon>
        <taxon>Fungi</taxon>
        <taxon>Dikarya</taxon>
        <taxon>Ascomycota</taxon>
        <taxon>Pezizomycotina</taxon>
        <taxon>Sordariomycetes</taxon>
        <taxon>Hypocreomycetidae</taxon>
        <taxon>Hypocreales</taxon>
        <taxon>Nectriaceae</taxon>
        <taxon>Fusarium</taxon>
        <taxon>Fusarium oxysporum species complex</taxon>
    </lineage>
</organism>
<comment type="caution">
    <text evidence="2">The sequence shown here is derived from an EMBL/GenBank/DDBJ whole genome shotgun (WGS) entry which is preliminary data.</text>
</comment>
<accession>A0A4Q2V180</accession>
<proteinExistence type="predicted"/>
<feature type="region of interest" description="Disordered" evidence="1">
    <location>
        <begin position="55"/>
        <end position="108"/>
    </location>
</feature>